<protein>
    <submittedName>
        <fullName evidence="2">Uncharacterized protein</fullName>
    </submittedName>
</protein>
<name>A0A7X0VCF5_9ACTN</name>
<sequence>MATALASTDASRIPGRTTVRWVDCSHKLGSLPCMNHKPHEGNGHGCVHHSTSGFQDDE</sequence>
<dbReference type="AlphaFoldDB" id="A0A7X0VCF5"/>
<proteinExistence type="predicted"/>
<comment type="caution">
    <text evidence="2">The sequence shown here is derived from an EMBL/GenBank/DDBJ whole genome shotgun (WGS) entry which is preliminary data.</text>
</comment>
<gene>
    <name evidence="2" type="ORF">H5V45_20425</name>
</gene>
<accession>A0A7X0VCF5</accession>
<dbReference type="Proteomes" id="UP000523955">
    <property type="component" value="Unassembled WGS sequence"/>
</dbReference>
<organism evidence="2 3">
    <name type="scientific">Nocardioides luti</name>
    <dbReference type="NCBI Taxonomy" id="2761101"/>
    <lineage>
        <taxon>Bacteria</taxon>
        <taxon>Bacillati</taxon>
        <taxon>Actinomycetota</taxon>
        <taxon>Actinomycetes</taxon>
        <taxon>Propionibacteriales</taxon>
        <taxon>Nocardioidaceae</taxon>
        <taxon>Nocardioides</taxon>
    </lineage>
</organism>
<evidence type="ECO:0000313" key="3">
    <source>
        <dbReference type="Proteomes" id="UP000523955"/>
    </source>
</evidence>
<reference evidence="2 3" key="1">
    <citation type="submission" date="2020-08" db="EMBL/GenBank/DDBJ databases">
        <authorList>
            <person name="Seo M.-J."/>
        </authorList>
    </citation>
    <scope>NUCLEOTIDE SEQUENCE [LARGE SCALE GENOMIC DNA]</scope>
    <source>
        <strain evidence="2 3">KIGAM211</strain>
    </source>
</reference>
<keyword evidence="3" id="KW-1185">Reference proteome</keyword>
<dbReference type="EMBL" id="JACKXE010000002">
    <property type="protein sequence ID" value="MBB6629696.1"/>
    <property type="molecule type" value="Genomic_DNA"/>
</dbReference>
<dbReference type="RefSeq" id="WP_156393574.1">
    <property type="nucleotide sequence ID" value="NZ_JACKXE010000002.1"/>
</dbReference>
<feature type="compositionally biased region" description="Polar residues" evidence="1">
    <location>
        <begin position="49"/>
        <end position="58"/>
    </location>
</feature>
<feature type="region of interest" description="Disordered" evidence="1">
    <location>
        <begin position="39"/>
        <end position="58"/>
    </location>
</feature>
<evidence type="ECO:0000256" key="1">
    <source>
        <dbReference type="SAM" id="MobiDB-lite"/>
    </source>
</evidence>
<evidence type="ECO:0000313" key="2">
    <source>
        <dbReference type="EMBL" id="MBB6629696.1"/>
    </source>
</evidence>